<evidence type="ECO:0000313" key="1">
    <source>
        <dbReference type="EMBL" id="RHF91731.1"/>
    </source>
</evidence>
<comment type="caution">
    <text evidence="1">The sequence shown here is derived from an EMBL/GenBank/DDBJ whole genome shotgun (WGS) entry which is preliminary data.</text>
</comment>
<reference evidence="1 2" key="1">
    <citation type="submission" date="2018-08" db="EMBL/GenBank/DDBJ databases">
        <title>A genome reference for cultivated species of the human gut microbiota.</title>
        <authorList>
            <person name="Zou Y."/>
            <person name="Xue W."/>
            <person name="Luo G."/>
        </authorList>
    </citation>
    <scope>NUCLEOTIDE SEQUENCE [LARGE SCALE GENOMIC DNA]</scope>
    <source>
        <strain evidence="1 2">AM23-23</strain>
    </source>
</reference>
<dbReference type="EMBL" id="QRHQ01000008">
    <property type="protein sequence ID" value="RHF91731.1"/>
    <property type="molecule type" value="Genomic_DNA"/>
</dbReference>
<dbReference type="Proteomes" id="UP000283485">
    <property type="component" value="Unassembled WGS sequence"/>
</dbReference>
<evidence type="ECO:0000313" key="2">
    <source>
        <dbReference type="Proteomes" id="UP000283485"/>
    </source>
</evidence>
<name>A0A414RF95_9BACT</name>
<organism evidence="1 2">
    <name type="scientific">Phocaeicola plebeius</name>
    <dbReference type="NCBI Taxonomy" id="310297"/>
    <lineage>
        <taxon>Bacteria</taxon>
        <taxon>Pseudomonadati</taxon>
        <taxon>Bacteroidota</taxon>
        <taxon>Bacteroidia</taxon>
        <taxon>Bacteroidales</taxon>
        <taxon>Bacteroidaceae</taxon>
        <taxon>Phocaeicola</taxon>
    </lineage>
</organism>
<accession>A0A414RF95</accession>
<gene>
    <name evidence="1" type="ORF">DW653_06065</name>
</gene>
<dbReference type="AlphaFoldDB" id="A0A414RF95"/>
<proteinExistence type="predicted"/>
<sequence>MILLFAAVILIVIATIIKNNKEVIEEDLKNHSILPLEYHYFYYAHSEGPKWLAIKDDIGVLGTAHYKSKYPEAGVKAVVVSYALEIN</sequence>
<protein>
    <submittedName>
        <fullName evidence="1">Uncharacterized protein</fullName>
    </submittedName>
</protein>